<gene>
    <name evidence="2" type="ORF">TR121544</name>
</gene>
<keyword evidence="1" id="KW-0732">Signal</keyword>
<evidence type="ECO:0000256" key="1">
    <source>
        <dbReference type="SAM" id="SignalP"/>
    </source>
</evidence>
<feature type="chain" id="PRO_5007437944" evidence="1">
    <location>
        <begin position="17"/>
        <end position="143"/>
    </location>
</feature>
<accession>A0A0V0J4B4</accession>
<organism evidence="2">
    <name type="scientific">Schistocephalus solidus</name>
    <name type="common">Tapeworm</name>
    <dbReference type="NCBI Taxonomy" id="70667"/>
    <lineage>
        <taxon>Eukaryota</taxon>
        <taxon>Metazoa</taxon>
        <taxon>Spiralia</taxon>
        <taxon>Lophotrochozoa</taxon>
        <taxon>Platyhelminthes</taxon>
        <taxon>Cestoda</taxon>
        <taxon>Eucestoda</taxon>
        <taxon>Diphyllobothriidea</taxon>
        <taxon>Diphyllobothriidae</taxon>
        <taxon>Schistocephalus</taxon>
    </lineage>
</organism>
<proteinExistence type="predicted"/>
<name>A0A0V0J4B4_SCHSO</name>
<protein>
    <submittedName>
        <fullName evidence="2">Uncharacterized protein</fullName>
    </submittedName>
</protein>
<feature type="signal peptide" evidence="1">
    <location>
        <begin position="1"/>
        <end position="16"/>
    </location>
</feature>
<dbReference type="AlphaFoldDB" id="A0A0V0J4B4"/>
<sequence length="143" mass="16757">MKQLLWLFTTHDCVFADCVSCCFPPNTRNTCYIICITCNGIIPHITFTREEDQMQKLHFPHILRKQNIYGRIERVVQRKEKNKTELFTFNKPTQRLKNELACNHSSKTFRLIAASRRKSMPNPTSPRPINAEWLSEGLFNPMA</sequence>
<dbReference type="EMBL" id="GEEE01017933">
    <property type="protein sequence ID" value="JAP45292.1"/>
    <property type="molecule type" value="Transcribed_RNA"/>
</dbReference>
<reference evidence="2" key="1">
    <citation type="submission" date="2016-01" db="EMBL/GenBank/DDBJ databases">
        <title>Reference transcriptome for the parasite Schistocephalus solidus: insights into the molecular evolution of parasitism.</title>
        <authorList>
            <person name="Hebert F.O."/>
            <person name="Grambauer S."/>
            <person name="Barber I."/>
            <person name="Landry C.R."/>
            <person name="Aubin-Horth N."/>
        </authorList>
    </citation>
    <scope>NUCLEOTIDE SEQUENCE</scope>
</reference>
<dbReference type="EMBL" id="GEEE01002736">
    <property type="protein sequence ID" value="JAP60489.1"/>
    <property type="molecule type" value="Transcribed_RNA"/>
</dbReference>
<evidence type="ECO:0000313" key="2">
    <source>
        <dbReference type="EMBL" id="JAP60489.1"/>
    </source>
</evidence>